<reference evidence="2" key="1">
    <citation type="journal article" date="2023" name="Front. Plant Sci.">
        <title>Chromosomal-level genome assembly of Melastoma candidum provides insights into trichome evolution.</title>
        <authorList>
            <person name="Zhong Y."/>
            <person name="Wu W."/>
            <person name="Sun C."/>
            <person name="Zou P."/>
            <person name="Liu Y."/>
            <person name="Dai S."/>
            <person name="Zhou R."/>
        </authorList>
    </citation>
    <scope>NUCLEOTIDE SEQUENCE [LARGE SCALE GENOMIC DNA]</scope>
</reference>
<gene>
    <name evidence="1" type="ORF">MLD38_025308</name>
</gene>
<organism evidence="1 2">
    <name type="scientific">Melastoma candidum</name>
    <dbReference type="NCBI Taxonomy" id="119954"/>
    <lineage>
        <taxon>Eukaryota</taxon>
        <taxon>Viridiplantae</taxon>
        <taxon>Streptophyta</taxon>
        <taxon>Embryophyta</taxon>
        <taxon>Tracheophyta</taxon>
        <taxon>Spermatophyta</taxon>
        <taxon>Magnoliopsida</taxon>
        <taxon>eudicotyledons</taxon>
        <taxon>Gunneridae</taxon>
        <taxon>Pentapetalae</taxon>
        <taxon>rosids</taxon>
        <taxon>malvids</taxon>
        <taxon>Myrtales</taxon>
        <taxon>Melastomataceae</taxon>
        <taxon>Melastomatoideae</taxon>
        <taxon>Melastomateae</taxon>
        <taxon>Melastoma</taxon>
    </lineage>
</organism>
<dbReference type="EMBL" id="CM042886">
    <property type="protein sequence ID" value="KAI4340478.1"/>
    <property type="molecule type" value="Genomic_DNA"/>
</dbReference>
<sequence>MVGVGVLAPGNRVLAFPYSFVEAQARKPSAAFCCQIQPQTEEEEEEQESDKKIGRYKWVEVTPIATPLQKQAFSKLPFRMTNRCRALLRQIIVRLGDSDPHRLLPSLLTEWVFLMKPARCDWLAVIKQLTLMNHPLHLRVAEFALLEESFEPHIRDYTKLIHAYGKEGRICDAEALLSVMKERGFVVDQVVLTALVHMYGKAGNLELVEKAFGDIRRLGVPIDVRAYGAMVMAYIRAGMLPKGEDLLREMDEHELRGGSEIYKALLRAYTRAADSEGAQRVFDALQIAGIIPDARICGLLVTAYAASGQIERAFAVVENMRKAGIEPNDKCVAAILEAHERENKIMGALNFLLKFERDGLVIGKEASEILARWLRKLGVVEQVKSVLKDYEATEAAVVDHDTLPGGTEDLPMRRGLAVTPTTRGRQSSQRRGNGR</sequence>
<protein>
    <submittedName>
        <fullName evidence="1">Uncharacterized protein</fullName>
    </submittedName>
</protein>
<name>A0ACB9NVF1_9MYRT</name>
<evidence type="ECO:0000313" key="2">
    <source>
        <dbReference type="Proteomes" id="UP001057402"/>
    </source>
</evidence>
<keyword evidence="2" id="KW-1185">Reference proteome</keyword>
<dbReference type="Proteomes" id="UP001057402">
    <property type="component" value="Chromosome 7"/>
</dbReference>
<proteinExistence type="predicted"/>
<accession>A0ACB9NVF1</accession>
<evidence type="ECO:0000313" key="1">
    <source>
        <dbReference type="EMBL" id="KAI4340478.1"/>
    </source>
</evidence>
<comment type="caution">
    <text evidence="1">The sequence shown here is derived from an EMBL/GenBank/DDBJ whole genome shotgun (WGS) entry which is preliminary data.</text>
</comment>